<evidence type="ECO:0000256" key="1">
    <source>
        <dbReference type="SAM" id="Phobius"/>
    </source>
</evidence>
<feature type="signal peptide" evidence="2">
    <location>
        <begin position="1"/>
        <end position="23"/>
    </location>
</feature>
<gene>
    <name evidence="3" type="ORF">QMY55_18290</name>
</gene>
<reference evidence="3 4" key="1">
    <citation type="submission" date="2023-05" db="EMBL/GenBank/DDBJ databases">
        <authorList>
            <person name="Yin Y."/>
            <person name="Lu Z."/>
        </authorList>
    </citation>
    <scope>NUCLEOTIDE SEQUENCE [LARGE SCALE GENOMIC DNA]</scope>
    <source>
        <strain evidence="3 4">ZM22</strain>
    </source>
</reference>
<keyword evidence="1" id="KW-0472">Membrane</keyword>
<keyword evidence="1" id="KW-1133">Transmembrane helix</keyword>
<keyword evidence="4" id="KW-1185">Reference proteome</keyword>
<keyword evidence="1" id="KW-0812">Transmembrane</keyword>
<dbReference type="SUPFAM" id="SSF57987">
    <property type="entry name" value="Inovirus (filamentous phage) major coat protein"/>
    <property type="match status" value="1"/>
</dbReference>
<feature type="chain" id="PRO_5047313407" evidence="2">
    <location>
        <begin position="24"/>
        <end position="67"/>
    </location>
</feature>
<dbReference type="InterPro" id="IPR008020">
    <property type="entry name" value="G8P"/>
</dbReference>
<dbReference type="Pfam" id="PF05356">
    <property type="entry name" value="Phage_Coat_B"/>
    <property type="match status" value="1"/>
</dbReference>
<feature type="transmembrane region" description="Helical" evidence="1">
    <location>
        <begin position="39"/>
        <end position="62"/>
    </location>
</feature>
<dbReference type="Proteomes" id="UP001240697">
    <property type="component" value="Chromosome"/>
</dbReference>
<evidence type="ECO:0000313" key="4">
    <source>
        <dbReference type="Proteomes" id="UP001240697"/>
    </source>
</evidence>
<keyword evidence="2" id="KW-0732">Signal</keyword>
<evidence type="ECO:0000256" key="2">
    <source>
        <dbReference type="SAM" id="SignalP"/>
    </source>
</evidence>
<dbReference type="EMBL" id="CP125947">
    <property type="protein sequence ID" value="WHS64432.1"/>
    <property type="molecule type" value="Genomic_DNA"/>
</dbReference>
<accession>A0ABY8SMX7</accession>
<dbReference type="RefSeq" id="WP_283485574.1">
    <property type="nucleotide sequence ID" value="NZ_CP125947.1"/>
</dbReference>
<protein>
    <submittedName>
        <fullName evidence="3">Major capsid protein</fullName>
    </submittedName>
</protein>
<evidence type="ECO:0000313" key="3">
    <source>
        <dbReference type="EMBL" id="WHS64432.1"/>
    </source>
</evidence>
<sequence length="67" mass="6581">MSKKLKSALLAIPAFAAATGAHAAAVDVTGVVSDIAAQAGPIGLIGSAVLLIIVAVAAFKWVRGALR</sequence>
<proteinExistence type="predicted"/>
<name>A0ABY8SMX7_9BURK</name>
<organism evidence="3 4">
    <name type="scientific">Comamonas resistens</name>
    <dbReference type="NCBI Taxonomy" id="3046670"/>
    <lineage>
        <taxon>Bacteria</taxon>
        <taxon>Pseudomonadati</taxon>
        <taxon>Pseudomonadota</taxon>
        <taxon>Betaproteobacteria</taxon>
        <taxon>Burkholderiales</taxon>
        <taxon>Comamonadaceae</taxon>
        <taxon>Comamonas</taxon>
    </lineage>
</organism>